<proteinExistence type="predicted"/>
<organism evidence="2">
    <name type="scientific">Opuntia streptacantha</name>
    <name type="common">Prickly pear cactus</name>
    <name type="synonym">Opuntia cardona</name>
    <dbReference type="NCBI Taxonomy" id="393608"/>
    <lineage>
        <taxon>Eukaryota</taxon>
        <taxon>Viridiplantae</taxon>
        <taxon>Streptophyta</taxon>
        <taxon>Embryophyta</taxon>
        <taxon>Tracheophyta</taxon>
        <taxon>Spermatophyta</taxon>
        <taxon>Magnoliopsida</taxon>
        <taxon>eudicotyledons</taxon>
        <taxon>Gunneridae</taxon>
        <taxon>Pentapetalae</taxon>
        <taxon>Caryophyllales</taxon>
        <taxon>Cactineae</taxon>
        <taxon>Cactaceae</taxon>
        <taxon>Opuntioideae</taxon>
        <taxon>Opuntia</taxon>
    </lineage>
</organism>
<accession>A0A7C9DBL2</accession>
<evidence type="ECO:0000313" key="2">
    <source>
        <dbReference type="EMBL" id="MBA4635104.1"/>
    </source>
</evidence>
<dbReference type="AlphaFoldDB" id="A0A7C9DBL2"/>
<feature type="region of interest" description="Disordered" evidence="1">
    <location>
        <begin position="161"/>
        <end position="188"/>
    </location>
</feature>
<dbReference type="EMBL" id="GISG01093522">
    <property type="protein sequence ID" value="MBA4635104.1"/>
    <property type="molecule type" value="Transcribed_RNA"/>
</dbReference>
<name>A0A7C9DBL2_OPUST</name>
<feature type="compositionally biased region" description="Polar residues" evidence="1">
    <location>
        <begin position="162"/>
        <end position="173"/>
    </location>
</feature>
<reference evidence="2" key="1">
    <citation type="journal article" date="2013" name="J. Plant Res.">
        <title>Effect of fungi and light on seed germination of three Opuntia species from semiarid lands of central Mexico.</title>
        <authorList>
            <person name="Delgado-Sanchez P."/>
            <person name="Jimenez-Bremont J.F."/>
            <person name="Guerrero-Gonzalez Mde L."/>
            <person name="Flores J."/>
        </authorList>
    </citation>
    <scope>NUCLEOTIDE SEQUENCE</scope>
    <source>
        <tissue evidence="2">Cladode</tissue>
    </source>
</reference>
<reference evidence="2" key="2">
    <citation type="submission" date="2020-07" db="EMBL/GenBank/DDBJ databases">
        <authorList>
            <person name="Vera ALvarez R."/>
            <person name="Arias-Moreno D.M."/>
            <person name="Jimenez-Jacinto V."/>
            <person name="Jimenez-Bremont J.F."/>
            <person name="Swaminathan K."/>
            <person name="Moose S.P."/>
            <person name="Guerrero-Gonzalez M.L."/>
            <person name="Marino-Ramirez L."/>
            <person name="Landsman D."/>
            <person name="Rodriguez-Kessler M."/>
            <person name="Delgado-Sanchez P."/>
        </authorList>
    </citation>
    <scope>NUCLEOTIDE SEQUENCE</scope>
    <source>
        <tissue evidence="2">Cladode</tissue>
    </source>
</reference>
<sequence>MLAKVGTKSIASTFYEMLQKSEVMCEDSNDETAPECHQQEEKPLYLQLWKIQRKKKDGTWSDELAEKKYEELKDLHQQQLEKYGVDNLTPHEAFTRVLKQRKGSHHQRGMGQGVIPYTCYEDQVINEVDIQEKIDAEVNRRVTQIHESYEARLRTLEERLGHSSTAQIQSTGSAEHARHSSMERSPIA</sequence>
<evidence type="ECO:0000256" key="1">
    <source>
        <dbReference type="SAM" id="MobiDB-lite"/>
    </source>
</evidence>
<protein>
    <submittedName>
        <fullName evidence="2">Uncharacterized protein</fullName>
    </submittedName>
</protein>